<evidence type="ECO:0000256" key="7">
    <source>
        <dbReference type="SAM" id="MobiDB-lite"/>
    </source>
</evidence>
<evidence type="ECO:0000256" key="3">
    <source>
        <dbReference type="ARBA" id="ARBA00022884"/>
    </source>
</evidence>
<dbReference type="InterPro" id="IPR036322">
    <property type="entry name" value="WD40_repeat_dom_sf"/>
</dbReference>
<dbReference type="InterPro" id="IPR056421">
    <property type="entry name" value="TPR_GEMI5"/>
</dbReference>
<feature type="region of interest" description="Disordered" evidence="7">
    <location>
        <begin position="1"/>
        <end position="26"/>
    </location>
</feature>
<feature type="compositionally biased region" description="Basic and acidic residues" evidence="7">
    <location>
        <begin position="860"/>
        <end position="877"/>
    </location>
</feature>
<feature type="compositionally biased region" description="Basic and acidic residues" evidence="7">
    <location>
        <begin position="1252"/>
        <end position="1261"/>
    </location>
</feature>
<name>R0K015_EXST2</name>
<feature type="compositionally biased region" description="Low complexity" evidence="7">
    <location>
        <begin position="1532"/>
        <end position="1542"/>
    </location>
</feature>
<feature type="compositionally biased region" description="Pro residues" evidence="7">
    <location>
        <begin position="1620"/>
        <end position="1631"/>
    </location>
</feature>
<evidence type="ECO:0000313" key="9">
    <source>
        <dbReference type="EMBL" id="EOA81797.1"/>
    </source>
</evidence>
<dbReference type="Proteomes" id="UP000016935">
    <property type="component" value="Unassembled WGS sequence"/>
</dbReference>
<evidence type="ECO:0000256" key="2">
    <source>
        <dbReference type="ARBA" id="ARBA00022553"/>
    </source>
</evidence>
<evidence type="ECO:0000256" key="5">
    <source>
        <dbReference type="ARBA" id="ARBA00023163"/>
    </source>
</evidence>
<feature type="compositionally biased region" description="Polar residues" evidence="7">
    <location>
        <begin position="1411"/>
        <end position="1423"/>
    </location>
</feature>
<evidence type="ECO:0000256" key="1">
    <source>
        <dbReference type="ARBA" id="ARBA00004123"/>
    </source>
</evidence>
<dbReference type="GO" id="GO:0005634">
    <property type="term" value="C:nucleus"/>
    <property type="evidence" value="ECO:0007669"/>
    <property type="project" value="UniProtKB-SubCell"/>
</dbReference>
<protein>
    <recommendedName>
        <fullName evidence="8">Gem-associated protein 5 TPR domain-containing protein</fullName>
    </recommendedName>
</protein>
<feature type="compositionally biased region" description="Basic and acidic residues" evidence="7">
    <location>
        <begin position="1215"/>
        <end position="1227"/>
    </location>
</feature>
<keyword evidence="6" id="KW-0539">Nucleus</keyword>
<dbReference type="InterPro" id="IPR034605">
    <property type="entry name" value="PGC-1"/>
</dbReference>
<feature type="compositionally biased region" description="Basic residues" evidence="7">
    <location>
        <begin position="1092"/>
        <end position="1101"/>
    </location>
</feature>
<feature type="domain" description="Gem-associated protein 5 TPR" evidence="8">
    <location>
        <begin position="556"/>
        <end position="711"/>
    </location>
</feature>
<dbReference type="Pfam" id="PF23774">
    <property type="entry name" value="TPR_GEMI5"/>
    <property type="match status" value="1"/>
</dbReference>
<feature type="compositionally biased region" description="Polar residues" evidence="7">
    <location>
        <begin position="1"/>
        <end position="21"/>
    </location>
</feature>
<feature type="compositionally biased region" description="Low complexity" evidence="7">
    <location>
        <begin position="449"/>
        <end position="478"/>
    </location>
</feature>
<reference evidence="9 10" key="2">
    <citation type="journal article" date="2013" name="PLoS Genet.">
        <title>Comparative genome structure, secondary metabolite, and effector coding capacity across Cochliobolus pathogens.</title>
        <authorList>
            <person name="Condon B.J."/>
            <person name="Leng Y."/>
            <person name="Wu D."/>
            <person name="Bushley K.E."/>
            <person name="Ohm R.A."/>
            <person name="Otillar R."/>
            <person name="Martin J."/>
            <person name="Schackwitz W."/>
            <person name="Grimwood J."/>
            <person name="MohdZainudin N."/>
            <person name="Xue C."/>
            <person name="Wang R."/>
            <person name="Manning V.A."/>
            <person name="Dhillon B."/>
            <person name="Tu Z.J."/>
            <person name="Steffenson B.J."/>
            <person name="Salamov A."/>
            <person name="Sun H."/>
            <person name="Lowry S."/>
            <person name="LaButti K."/>
            <person name="Han J."/>
            <person name="Copeland A."/>
            <person name="Lindquist E."/>
            <person name="Barry K."/>
            <person name="Schmutz J."/>
            <person name="Baker S.E."/>
            <person name="Ciuffetti L.M."/>
            <person name="Grigoriev I.V."/>
            <person name="Zhong S."/>
            <person name="Turgeon B.G."/>
        </authorList>
    </citation>
    <scope>NUCLEOTIDE SEQUENCE [LARGE SCALE GENOMIC DNA]</scope>
    <source>
        <strain evidence="10">28A</strain>
    </source>
</reference>
<feature type="region of interest" description="Disordered" evidence="7">
    <location>
        <begin position="812"/>
        <end position="877"/>
    </location>
</feature>
<feature type="compositionally biased region" description="Low complexity" evidence="7">
    <location>
        <begin position="1119"/>
        <end position="1131"/>
    </location>
</feature>
<organism evidence="9 10">
    <name type="scientific">Exserohilum turcicum (strain 28A)</name>
    <name type="common">Northern leaf blight fungus</name>
    <name type="synonym">Setosphaeria turcica</name>
    <dbReference type="NCBI Taxonomy" id="671987"/>
    <lineage>
        <taxon>Eukaryota</taxon>
        <taxon>Fungi</taxon>
        <taxon>Dikarya</taxon>
        <taxon>Ascomycota</taxon>
        <taxon>Pezizomycotina</taxon>
        <taxon>Dothideomycetes</taxon>
        <taxon>Pleosporomycetidae</taxon>
        <taxon>Pleosporales</taxon>
        <taxon>Pleosporineae</taxon>
        <taxon>Pleosporaceae</taxon>
        <taxon>Exserohilum</taxon>
    </lineage>
</organism>
<dbReference type="HOGENOM" id="CLU_000799_1_1_1"/>
<feature type="compositionally biased region" description="Low complexity" evidence="7">
    <location>
        <begin position="424"/>
        <end position="438"/>
    </location>
</feature>
<dbReference type="RefSeq" id="XP_008030195.1">
    <property type="nucleotide sequence ID" value="XM_008032004.1"/>
</dbReference>
<proteinExistence type="predicted"/>
<dbReference type="GO" id="GO:0045944">
    <property type="term" value="P:positive regulation of transcription by RNA polymerase II"/>
    <property type="evidence" value="ECO:0007669"/>
    <property type="project" value="TreeGrafter"/>
</dbReference>
<dbReference type="PANTHER" id="PTHR15528">
    <property type="entry name" value="PEROXISOME PROLIFERATOR ACTIVATED RECEPTOR GAMMA COACTIVATOR 1 PGC-1 -RELATED"/>
    <property type="match status" value="1"/>
</dbReference>
<sequence>MSTELRQRAHSSSLKSNSVRSTDVKFKPPTPGQDEFAFEPCAATGSFLLYAQRNVILCLHHDTLAVERRFERHREDVSWISVDTISERGAGRCVVSYDAGSTAIVWDLLTGEELARFASYEQIRVAAWMRNGNVAFGNAQGNIILFEPNTSEHLSARTIFDPITSLAPAADCRTFAIGYLNGSILIATLQPSFTILHTLTTPRAPSPVAGLAWHGSSSKQKSEMLAAQTADGDLRVWSVPKAPHAGDSPCIIRVLNQKEQREPGPCWFAWSKNGRIVQYTEGQTCAWDVRTKRVSYETVPTTHDIAAICNYGPTATLFTIGRNASIQQYDLNPSNGPATMVANVQHAPANTPPSPPISLDEQKKQMETPLTALPAKSLPIILAESESSADEGAAVMSPLQKIAQEMDQLEEERRDRVGPLSPVSSRGSQSSRSSGSGRAPRYRYDRPSHSSQRSTRSKSSGGSGTIFSSGTSSLAGTSTRESVSIRSLSSAASSSRYATSALRKEVLRSPEETQKNQHMDLFPFTKARLGDVPFRPTDLGPERTPDDLRLNMLKVVFGWDNDIDELVQDELARHPPGSAAAVLLSKWLGDLGADLMASMVGSESMTSSDWMLLALSNMGHGSQKKVGEAFVQRLLEKGDIHPAVAIFLGLGEYNDAIEVYVSRKYYMEAILLTCLTFPTDWQRQSFLVRRWGEYAVGHGKAELAVRCFSCMGLETTEPWFSPRAQDAVFSAQKQALLGSQMSPPLSPPSVGSSRVAAKMASLKLVTDFTRGPQPQQIVREEEERTPMNAGVTPIAESAISPAVGNHAWLGRTARDASREPSSARTATPGAYGRKRYPSRSDTGRGTTNNEALASLAIPDRGQRGESHPRTAVDNIGREAETLPFSTCRATSGSKDFVLSATTFNPEKSSDHLPSPAVGVFDALKEKSSDSRASSRSRNIQDLHLDMKETVVENGPETGYTNRLSPPLTGASIKSAKARSIDQYISSLEEANHYAQNRSNSRNEDRSASRTARTRSRNRDDSQSRGRSGVRYIHPAKRSPSSPVPMSPEDAGIYASTKKEAGTNTDDFDDERFYKVGIVSPAVTESVASTRTARSRVRHGASKTRSSSKTAGRRTESPEGGARARSKGASRASSRRPAEYRGRSATRGEHSPVSPQPMHREESEAVPDYEPARPRQRSSSRRRPEGAASHLREASSERRAPRDRSMSRKPTPVLRESSRNRAHARDASPESLTSGRSGASRARPGALSKRAMAARELEERRLSLARRPSAPVIPHPGDLAFRPVSHERSNTDDILSSMSMYREPIQRSHTADPEMTKRYSPTNRAGGAGPTSTPSVPIGLPANPRAMRHPRYMTADPNQEDDIPAVPSIPNDMQQMHGSSRAKEDDIGPLLPATTFGQPISPPRSMSAPPQDMQQPSSSHNSPTYPIIGRRPSLGGSRGHSRQNTMPEVLPQTNYKRHSPPPITASIAETIHESQVVVLEQDDSAPPLLSQLQHLATPPPPPPPPLNIGGNGIGMINIAIEGNSPSEKPMEFSPTHASTASSPHSHRRGRGSVSENLGMTFKRVTERMRSTSRGPQRAKSPITRAEVSPYESMPEFSFPRGPATRSPPADGGHTDSYMDQIPPPPPPPPHPQPMEQVIPPSDNSQPFYRHPKELRANMPPNTLQAGVYQGGETPMI</sequence>
<evidence type="ECO:0000313" key="10">
    <source>
        <dbReference type="Proteomes" id="UP000016935"/>
    </source>
</evidence>
<feature type="compositionally biased region" description="Basic and acidic residues" evidence="7">
    <location>
        <begin position="1135"/>
        <end position="1149"/>
    </location>
</feature>
<comment type="subcellular location">
    <subcellularLocation>
        <location evidence="1">Nucleus</location>
    </subcellularLocation>
</comment>
<feature type="region of interest" description="Disordered" evidence="7">
    <location>
        <begin position="345"/>
        <end position="364"/>
    </location>
</feature>
<keyword evidence="5" id="KW-0804">Transcription</keyword>
<keyword evidence="2" id="KW-0597">Phosphoprotein</keyword>
<feature type="region of interest" description="Disordered" evidence="7">
    <location>
        <begin position="1521"/>
        <end position="1675"/>
    </location>
</feature>
<dbReference type="GO" id="GO:0003712">
    <property type="term" value="F:transcription coregulator activity"/>
    <property type="evidence" value="ECO:0007669"/>
    <property type="project" value="InterPro"/>
</dbReference>
<feature type="region of interest" description="Disordered" evidence="7">
    <location>
        <begin position="407"/>
        <end position="478"/>
    </location>
</feature>
<keyword evidence="3" id="KW-0694">RNA-binding</keyword>
<dbReference type="GeneID" id="19397662"/>
<dbReference type="eggNOG" id="ENOG502QVI0">
    <property type="taxonomic scope" value="Eukaryota"/>
</dbReference>
<feature type="region of interest" description="Disordered" evidence="7">
    <location>
        <begin position="1305"/>
        <end position="1457"/>
    </location>
</feature>
<dbReference type="OrthoDB" id="7326421at2759"/>
<feature type="compositionally biased region" description="Polar residues" evidence="7">
    <location>
        <begin position="1441"/>
        <end position="1453"/>
    </location>
</feature>
<dbReference type="SUPFAM" id="SSF50978">
    <property type="entry name" value="WD40 repeat-like"/>
    <property type="match status" value="1"/>
</dbReference>
<evidence type="ECO:0000259" key="8">
    <source>
        <dbReference type="Pfam" id="PF23774"/>
    </source>
</evidence>
<feature type="region of interest" description="Disordered" evidence="7">
    <location>
        <begin position="1077"/>
        <end position="1289"/>
    </location>
</feature>
<dbReference type="EMBL" id="KB908855">
    <property type="protein sequence ID" value="EOA81797.1"/>
    <property type="molecule type" value="Genomic_DNA"/>
</dbReference>
<dbReference type="GO" id="GO:0003723">
    <property type="term" value="F:RNA binding"/>
    <property type="evidence" value="ECO:0007669"/>
    <property type="project" value="UniProtKB-KW"/>
</dbReference>
<keyword evidence="10" id="KW-1185">Reference proteome</keyword>
<dbReference type="InterPro" id="IPR015943">
    <property type="entry name" value="WD40/YVTN_repeat-like_dom_sf"/>
</dbReference>
<dbReference type="STRING" id="671987.R0K015"/>
<reference evidence="9 10" key="1">
    <citation type="journal article" date="2012" name="PLoS Pathog.">
        <title>Diverse lifestyles and strategies of plant pathogenesis encoded in the genomes of eighteen Dothideomycetes fungi.</title>
        <authorList>
            <person name="Ohm R.A."/>
            <person name="Feau N."/>
            <person name="Henrissat B."/>
            <person name="Schoch C.L."/>
            <person name="Horwitz B.A."/>
            <person name="Barry K.W."/>
            <person name="Condon B.J."/>
            <person name="Copeland A.C."/>
            <person name="Dhillon B."/>
            <person name="Glaser F."/>
            <person name="Hesse C.N."/>
            <person name="Kosti I."/>
            <person name="LaButti K."/>
            <person name="Lindquist E.A."/>
            <person name="Lucas S."/>
            <person name="Salamov A.A."/>
            <person name="Bradshaw R.E."/>
            <person name="Ciuffetti L."/>
            <person name="Hamelin R.C."/>
            <person name="Kema G.H.J."/>
            <person name="Lawrence C."/>
            <person name="Scott J.A."/>
            <person name="Spatafora J.W."/>
            <person name="Turgeon B.G."/>
            <person name="de Wit P.J.G.M."/>
            <person name="Zhong S."/>
            <person name="Goodwin S.B."/>
            <person name="Grigoriev I.V."/>
        </authorList>
    </citation>
    <scope>NUCLEOTIDE SEQUENCE [LARGE SCALE GENOMIC DNA]</scope>
    <source>
        <strain evidence="10">28A</strain>
    </source>
</reference>
<dbReference type="PANTHER" id="PTHR15528:SF11">
    <property type="entry name" value="FI18188P1"/>
    <property type="match status" value="1"/>
</dbReference>
<feature type="compositionally biased region" description="Basic and acidic residues" evidence="7">
    <location>
        <begin position="1181"/>
        <end position="1205"/>
    </location>
</feature>
<feature type="region of interest" description="Disordered" evidence="7">
    <location>
        <begin position="924"/>
        <end position="945"/>
    </location>
</feature>
<feature type="compositionally biased region" description="Basic and acidic residues" evidence="7">
    <location>
        <begin position="1305"/>
        <end position="1316"/>
    </location>
</feature>
<evidence type="ECO:0000256" key="6">
    <source>
        <dbReference type="ARBA" id="ARBA00023242"/>
    </source>
</evidence>
<keyword evidence="4" id="KW-0805">Transcription regulation</keyword>
<evidence type="ECO:0000256" key="4">
    <source>
        <dbReference type="ARBA" id="ARBA00023015"/>
    </source>
</evidence>
<gene>
    <name evidence="9" type="ORF">SETTUDRAFT_156706</name>
</gene>
<feature type="compositionally biased region" description="Polar residues" evidence="7">
    <location>
        <begin position="839"/>
        <end position="851"/>
    </location>
</feature>
<accession>R0K015</accession>
<feature type="region of interest" description="Disordered" evidence="7">
    <location>
        <begin position="992"/>
        <end position="1050"/>
    </location>
</feature>
<dbReference type="Gene3D" id="2.130.10.10">
    <property type="entry name" value="YVTN repeat-like/Quinoprotein amine dehydrogenase"/>
    <property type="match status" value="1"/>
</dbReference>